<evidence type="ECO:0000313" key="3">
    <source>
        <dbReference type="Proteomes" id="UP000692954"/>
    </source>
</evidence>
<comment type="caution">
    <text evidence="2">The sequence shown here is derived from an EMBL/GenBank/DDBJ whole genome shotgun (WGS) entry which is preliminary data.</text>
</comment>
<dbReference type="Proteomes" id="UP000692954">
    <property type="component" value="Unassembled WGS sequence"/>
</dbReference>
<reference evidence="2" key="1">
    <citation type="submission" date="2021-01" db="EMBL/GenBank/DDBJ databases">
        <authorList>
            <consortium name="Genoscope - CEA"/>
            <person name="William W."/>
        </authorList>
    </citation>
    <scope>NUCLEOTIDE SEQUENCE</scope>
</reference>
<keyword evidence="1" id="KW-0472">Membrane</keyword>
<evidence type="ECO:0000313" key="2">
    <source>
        <dbReference type="EMBL" id="CAD8045469.1"/>
    </source>
</evidence>
<keyword evidence="3" id="KW-1185">Reference proteome</keyword>
<evidence type="ECO:0008006" key="4">
    <source>
        <dbReference type="Google" id="ProtNLM"/>
    </source>
</evidence>
<organism evidence="2 3">
    <name type="scientific">Paramecium sonneborni</name>
    <dbReference type="NCBI Taxonomy" id="65129"/>
    <lineage>
        <taxon>Eukaryota</taxon>
        <taxon>Sar</taxon>
        <taxon>Alveolata</taxon>
        <taxon>Ciliophora</taxon>
        <taxon>Intramacronucleata</taxon>
        <taxon>Oligohymenophorea</taxon>
        <taxon>Peniculida</taxon>
        <taxon>Parameciidae</taxon>
        <taxon>Paramecium</taxon>
    </lineage>
</organism>
<dbReference type="EMBL" id="CAJJDN010000001">
    <property type="protein sequence ID" value="CAD8045469.1"/>
    <property type="molecule type" value="Genomic_DNA"/>
</dbReference>
<feature type="transmembrane region" description="Helical" evidence="1">
    <location>
        <begin position="138"/>
        <end position="157"/>
    </location>
</feature>
<proteinExistence type="predicted"/>
<protein>
    <recommendedName>
        <fullName evidence="4">Phorbol-ester/DAG-type domain-containing protein</fullName>
    </recommendedName>
</protein>
<keyword evidence="1" id="KW-0812">Transmembrane</keyword>
<gene>
    <name evidence="2" type="ORF">PSON_ATCC_30995.1.T0010062</name>
</gene>
<name>A0A8S1JV89_9CILI</name>
<evidence type="ECO:0000256" key="1">
    <source>
        <dbReference type="SAM" id="Phobius"/>
    </source>
</evidence>
<accession>A0A8S1JV89</accession>
<feature type="transmembrane region" description="Helical" evidence="1">
    <location>
        <begin position="177"/>
        <end position="202"/>
    </location>
</feature>
<dbReference type="OrthoDB" id="307840at2759"/>
<sequence>MSQIRHCRICNNTHKFKIKGLLSYPKRFVDKTIQKYYQRLMKKFEEHQIQQVPFSEHHICYILDNDICEHCWLFMHQGFYCQKCQIYNHNTNKESKICSLCNVQYCINCSNQLDIFSQNKLCELCQSHQNEQFGTPSFLLSFLISLIIPCFACSFFLKRMLKTIERFNYSTLQNTLAISAFIMVFPFIYILSILGFLILLIFKISIWIYEQMHDSKIVKLISKFLCVYKTK</sequence>
<keyword evidence="1" id="KW-1133">Transmembrane helix</keyword>
<dbReference type="AlphaFoldDB" id="A0A8S1JV89"/>